<feature type="compositionally biased region" description="Basic residues" evidence="1">
    <location>
        <begin position="111"/>
        <end position="120"/>
    </location>
</feature>
<name>M3Y6B3_MUSPF</name>
<reference evidence="2" key="1">
    <citation type="submission" date="2024-06" db="UniProtKB">
        <authorList>
            <consortium name="Ensembl"/>
        </authorList>
    </citation>
    <scope>IDENTIFICATION</scope>
</reference>
<evidence type="ECO:0000256" key="1">
    <source>
        <dbReference type="SAM" id="MobiDB-lite"/>
    </source>
</evidence>
<accession>M3Y6B3</accession>
<protein>
    <submittedName>
        <fullName evidence="2">Uncharacterized protein</fullName>
    </submittedName>
</protein>
<proteinExistence type="predicted"/>
<feature type="compositionally biased region" description="Basic and acidic residues" evidence="1">
    <location>
        <begin position="101"/>
        <end position="110"/>
    </location>
</feature>
<organism evidence="2">
    <name type="scientific">Mustela putorius furo</name>
    <name type="common">European domestic ferret</name>
    <name type="synonym">Mustela furo</name>
    <dbReference type="NCBI Taxonomy" id="9669"/>
    <lineage>
        <taxon>Eukaryota</taxon>
        <taxon>Metazoa</taxon>
        <taxon>Chordata</taxon>
        <taxon>Craniata</taxon>
        <taxon>Vertebrata</taxon>
        <taxon>Euteleostomi</taxon>
        <taxon>Mammalia</taxon>
        <taxon>Eutheria</taxon>
        <taxon>Laurasiatheria</taxon>
        <taxon>Carnivora</taxon>
        <taxon>Caniformia</taxon>
        <taxon>Musteloidea</taxon>
        <taxon>Mustelidae</taxon>
        <taxon>Mustelinae</taxon>
        <taxon>Mustela</taxon>
    </lineage>
</organism>
<feature type="compositionally biased region" description="Gly residues" evidence="1">
    <location>
        <begin position="190"/>
        <end position="204"/>
    </location>
</feature>
<dbReference type="HOGENOM" id="CLU_1345941_0_0_1"/>
<dbReference type="InParanoid" id="M3Y6B3"/>
<feature type="region of interest" description="Disordered" evidence="1">
    <location>
        <begin position="36"/>
        <end position="137"/>
    </location>
</feature>
<sequence>YWAAPTSLGLLLSWEKGLGLAGWFSILIKAAREAVRIPETSSGRQREGPRPSSTALSGLEPLEGPDVTPAEAVEATSIPACGPSPYSGPPRCLRSPSRRLRQPDAPETARRKAPASRRRPARDCGWGGATADLPRDCGEGRVDLCTLHLPAGVRAHRPQSGQHRFGEPGRGQAGLRAEQSRRSTGSRVGRSGGRSGRDAGGGAT</sequence>
<dbReference type="EMBL" id="AEYP01090934">
    <property type="status" value="NOT_ANNOTATED_CDS"/>
    <property type="molecule type" value="Genomic_DNA"/>
</dbReference>
<feature type="region of interest" description="Disordered" evidence="1">
    <location>
        <begin position="153"/>
        <end position="204"/>
    </location>
</feature>
<dbReference type="Ensembl" id="ENSMPUT00000006978.1">
    <property type="protein sequence ID" value="ENSMPUP00000006864.1"/>
    <property type="gene ID" value="ENSMPUG00000006919.1"/>
</dbReference>
<evidence type="ECO:0000313" key="2">
    <source>
        <dbReference type="Ensembl" id="ENSMPUP00000006864.1"/>
    </source>
</evidence>
<dbReference type="AlphaFoldDB" id="M3Y6B3"/>